<reference evidence="1 2" key="1">
    <citation type="submission" date="2019-12" db="EMBL/GenBank/DDBJ databases">
        <title>Microbes associate with the intestines of laboratory mice.</title>
        <authorList>
            <person name="Navarre W."/>
            <person name="Wong E."/>
        </authorList>
    </citation>
    <scope>NUCLEOTIDE SEQUENCE [LARGE SCALE GENOMIC DNA]</scope>
    <source>
        <strain evidence="1 2">NM82_D38</strain>
    </source>
</reference>
<evidence type="ECO:0000313" key="1">
    <source>
        <dbReference type="EMBL" id="MVX56824.1"/>
    </source>
</evidence>
<dbReference type="Proteomes" id="UP000472580">
    <property type="component" value="Unassembled WGS sequence"/>
</dbReference>
<keyword evidence="2" id="KW-1185">Reference proteome</keyword>
<accession>A0A6L6YHG1</accession>
<organism evidence="1 2">
    <name type="scientific">Parasutterella muris</name>
    <dbReference type="NCBI Taxonomy" id="2565572"/>
    <lineage>
        <taxon>Bacteria</taxon>
        <taxon>Pseudomonadati</taxon>
        <taxon>Pseudomonadota</taxon>
        <taxon>Betaproteobacteria</taxon>
        <taxon>Burkholderiales</taxon>
        <taxon>Sutterellaceae</taxon>
        <taxon>Parasutterella</taxon>
    </lineage>
</organism>
<dbReference type="OrthoDB" id="9135221at2"/>
<dbReference type="AlphaFoldDB" id="A0A6L6YHG1"/>
<proteinExistence type="predicted"/>
<gene>
    <name evidence="1" type="ORF">E5987_06320</name>
</gene>
<sequence>MTIYKEMKYHCGRRLIETLAEGEVGEYKWKVVSLGTHPCGYVSVPENHPFYEKDCWEIDDQIEVHGGLSFSGRIEDSNDFWFGWDYAHCEDYTYLPMYVGCGGKRWSTSEIVDECLKVIKQFRFYERVSSKTIVRLTYNGVIPKDTFKPQQAFLAQSSKNDTFHLVKLIGGELYDFTTRDIVSEVSWYAWEPICVEVEVKEQGENL</sequence>
<evidence type="ECO:0000313" key="2">
    <source>
        <dbReference type="Proteomes" id="UP000472580"/>
    </source>
</evidence>
<name>A0A6L6YHG1_9BURK</name>
<dbReference type="RefSeq" id="WP_160335255.1">
    <property type="nucleotide sequence ID" value="NZ_WSRP01000016.1"/>
</dbReference>
<protein>
    <submittedName>
        <fullName evidence="1">Uncharacterized protein</fullName>
    </submittedName>
</protein>
<comment type="caution">
    <text evidence="1">The sequence shown here is derived from an EMBL/GenBank/DDBJ whole genome shotgun (WGS) entry which is preliminary data.</text>
</comment>
<dbReference type="EMBL" id="WSRP01000016">
    <property type="protein sequence ID" value="MVX56824.1"/>
    <property type="molecule type" value="Genomic_DNA"/>
</dbReference>